<keyword evidence="1" id="KW-0472">Membrane</keyword>
<evidence type="ECO:0000256" key="1">
    <source>
        <dbReference type="SAM" id="Phobius"/>
    </source>
</evidence>
<evidence type="ECO:0000313" key="3">
    <source>
        <dbReference type="Proteomes" id="UP000043437"/>
    </source>
</evidence>
<proteinExistence type="predicted"/>
<evidence type="ECO:0000313" key="2">
    <source>
        <dbReference type="EMBL" id="CRI32207.1"/>
    </source>
</evidence>
<sequence>MSWSIKPRRFKACLNFWTFGFYFAFCALALKARLWATKNDQHQSLTPLKTAD</sequence>
<keyword evidence="1" id="KW-0812">Transmembrane</keyword>
<dbReference type="AlphaFoldDB" id="A0A0K2Y3F6"/>
<name>A0A0K2Y3F6_9HELI</name>
<feature type="transmembrane region" description="Helical" evidence="1">
    <location>
        <begin position="12"/>
        <end position="30"/>
    </location>
</feature>
<accession>A0A0K2Y3F6</accession>
<dbReference type="Proteomes" id="UP000043437">
    <property type="component" value="Unassembled WGS sequence"/>
</dbReference>
<gene>
    <name evidence="2" type="ORF">HAL07_06820</name>
</gene>
<dbReference type="EMBL" id="CDMG01000004">
    <property type="protein sequence ID" value="CRI32207.1"/>
    <property type="molecule type" value="Genomic_DNA"/>
</dbReference>
<organism evidence="2 3">
    <name type="scientific">Helicobacter ailurogastricus</name>
    <dbReference type="NCBI Taxonomy" id="1578720"/>
    <lineage>
        <taxon>Bacteria</taxon>
        <taxon>Pseudomonadati</taxon>
        <taxon>Campylobacterota</taxon>
        <taxon>Epsilonproteobacteria</taxon>
        <taxon>Campylobacterales</taxon>
        <taxon>Helicobacteraceae</taxon>
        <taxon>Helicobacter</taxon>
    </lineage>
</organism>
<keyword evidence="1" id="KW-1133">Transmembrane helix</keyword>
<protein>
    <submittedName>
        <fullName evidence="2">Uncharacterized protein</fullName>
    </submittedName>
</protein>
<reference evidence="3" key="1">
    <citation type="submission" date="2014-12" db="EMBL/GenBank/DDBJ databases">
        <authorList>
            <person name="Jaenicke S."/>
        </authorList>
    </citation>
    <scope>NUCLEOTIDE SEQUENCE [LARGE SCALE GENOMIC DNA]</scope>
</reference>